<dbReference type="PRINTS" id="PR00237">
    <property type="entry name" value="GPCRRHODOPSN"/>
</dbReference>
<dbReference type="Pfam" id="PF00001">
    <property type="entry name" value="7tm_1"/>
    <property type="match status" value="2"/>
</dbReference>
<protein>
    <submittedName>
        <fullName evidence="10">FMRFamide receptor-like</fullName>
    </submittedName>
</protein>
<keyword evidence="2 8" id="KW-0812">Transmembrane</keyword>
<feature type="transmembrane region" description="Helical" evidence="8">
    <location>
        <begin position="107"/>
        <end position="126"/>
    </location>
</feature>
<dbReference type="InterPro" id="IPR017452">
    <property type="entry name" value="GPCR_Rhodpsn_7TM"/>
</dbReference>
<dbReference type="PROSITE" id="PS50262">
    <property type="entry name" value="G_PROTEIN_RECEP_F1_2"/>
    <property type="match status" value="1"/>
</dbReference>
<feature type="transmembrane region" description="Helical" evidence="8">
    <location>
        <begin position="184"/>
        <end position="205"/>
    </location>
</feature>
<comment type="caution">
    <text evidence="10">The sequence shown here is derived from an EMBL/GenBank/DDBJ whole genome shotgun (WGS) entry which is preliminary data.</text>
</comment>
<evidence type="ECO:0000313" key="10">
    <source>
        <dbReference type="EMBL" id="RNA01728.1"/>
    </source>
</evidence>
<evidence type="ECO:0000256" key="8">
    <source>
        <dbReference type="SAM" id="Phobius"/>
    </source>
</evidence>
<sequence>MIRDMDEMEDANLTEDNFDYEEIDYSNINIISSLLITIICIGTFGNVLNIIIFSKTNMRQASTFRFLLYLSISDLLVLLFCSTDALARFGFQIEIRSTHIILCKIHTFLTYFLTHSSSIILMVISIDRALVVTNKSFSDIFFGSKRKSFSKKARLKGTGQQTESSTIRFFLPDFKWFFYKLHRVDLTIGCVFTALFLLNSHFLFINLNLIVENNSTSSGQFYICFPLPDSAYFNFLNNIWIFIDIGVFSMVPFIVMSICSVIILTRIRSKSKKYFERLVNKNNEQQKTNISKRLRRNRQLLYMLLLTNLYFLLSMLPYCVMFILFKGKQSESSIEQPLVHTLLYTNNAINFIFYGFSSQKYRKELYSLFSKRFKDNEHVFLTRI</sequence>
<evidence type="ECO:0000256" key="3">
    <source>
        <dbReference type="ARBA" id="ARBA00022989"/>
    </source>
</evidence>
<feature type="transmembrane region" description="Helical" evidence="8">
    <location>
        <begin position="66"/>
        <end position="87"/>
    </location>
</feature>
<dbReference type="PANTHER" id="PTHR24243:SF230">
    <property type="entry name" value="G-PROTEIN COUPLED RECEPTORS FAMILY 1 PROFILE DOMAIN-CONTAINING PROTEIN"/>
    <property type="match status" value="1"/>
</dbReference>
<feature type="transmembrane region" description="Helical" evidence="8">
    <location>
        <begin position="300"/>
        <end position="325"/>
    </location>
</feature>
<dbReference type="GO" id="GO:0005886">
    <property type="term" value="C:plasma membrane"/>
    <property type="evidence" value="ECO:0007669"/>
    <property type="project" value="TreeGrafter"/>
</dbReference>
<keyword evidence="5 8" id="KW-0472">Membrane</keyword>
<dbReference type="PANTHER" id="PTHR24243">
    <property type="entry name" value="G-PROTEIN COUPLED RECEPTOR"/>
    <property type="match status" value="1"/>
</dbReference>
<dbReference type="STRING" id="10195.A0A3M7PST6"/>
<dbReference type="Gene3D" id="1.20.1070.10">
    <property type="entry name" value="Rhodopsin 7-helix transmembrane proteins"/>
    <property type="match status" value="2"/>
</dbReference>
<dbReference type="SUPFAM" id="SSF81321">
    <property type="entry name" value="Family A G protein-coupled receptor-like"/>
    <property type="match status" value="2"/>
</dbReference>
<feature type="transmembrane region" description="Helical" evidence="8">
    <location>
        <begin position="337"/>
        <end position="356"/>
    </location>
</feature>
<evidence type="ECO:0000313" key="11">
    <source>
        <dbReference type="Proteomes" id="UP000276133"/>
    </source>
</evidence>
<keyword evidence="4" id="KW-0297">G-protein coupled receptor</keyword>
<evidence type="ECO:0000256" key="6">
    <source>
        <dbReference type="ARBA" id="ARBA00023170"/>
    </source>
</evidence>
<proteinExistence type="predicted"/>
<dbReference type="EMBL" id="REGN01009191">
    <property type="protein sequence ID" value="RNA01728.1"/>
    <property type="molecule type" value="Genomic_DNA"/>
</dbReference>
<comment type="subcellular location">
    <subcellularLocation>
        <location evidence="1">Membrane</location>
        <topology evidence="1">Multi-pass membrane protein</topology>
    </subcellularLocation>
</comment>
<evidence type="ECO:0000256" key="2">
    <source>
        <dbReference type="ARBA" id="ARBA00022692"/>
    </source>
</evidence>
<keyword evidence="6 10" id="KW-0675">Receptor</keyword>
<keyword evidence="7" id="KW-0807">Transducer</keyword>
<gene>
    <name evidence="10" type="ORF">BpHYR1_015607</name>
</gene>
<dbReference type="AlphaFoldDB" id="A0A3M7PST6"/>
<feature type="domain" description="G-protein coupled receptors family 1 profile" evidence="9">
    <location>
        <begin position="45"/>
        <end position="354"/>
    </location>
</feature>
<reference evidence="10 11" key="1">
    <citation type="journal article" date="2018" name="Sci. Rep.">
        <title>Genomic signatures of local adaptation to the degree of environmental predictability in rotifers.</title>
        <authorList>
            <person name="Franch-Gras L."/>
            <person name="Hahn C."/>
            <person name="Garcia-Roger E.M."/>
            <person name="Carmona M.J."/>
            <person name="Serra M."/>
            <person name="Gomez A."/>
        </authorList>
    </citation>
    <scope>NUCLEOTIDE SEQUENCE [LARGE SCALE GENOMIC DNA]</scope>
    <source>
        <strain evidence="10">HYR1</strain>
    </source>
</reference>
<dbReference type="InterPro" id="IPR000276">
    <property type="entry name" value="GPCR_Rhodpsn"/>
</dbReference>
<organism evidence="10 11">
    <name type="scientific">Brachionus plicatilis</name>
    <name type="common">Marine rotifer</name>
    <name type="synonym">Brachionus muelleri</name>
    <dbReference type="NCBI Taxonomy" id="10195"/>
    <lineage>
        <taxon>Eukaryota</taxon>
        <taxon>Metazoa</taxon>
        <taxon>Spiralia</taxon>
        <taxon>Gnathifera</taxon>
        <taxon>Rotifera</taxon>
        <taxon>Eurotatoria</taxon>
        <taxon>Monogononta</taxon>
        <taxon>Pseudotrocha</taxon>
        <taxon>Ploima</taxon>
        <taxon>Brachionidae</taxon>
        <taxon>Brachionus</taxon>
    </lineage>
</organism>
<evidence type="ECO:0000256" key="1">
    <source>
        <dbReference type="ARBA" id="ARBA00004141"/>
    </source>
</evidence>
<dbReference type="OrthoDB" id="9990906at2759"/>
<dbReference type="GO" id="GO:0004930">
    <property type="term" value="F:G protein-coupled receptor activity"/>
    <property type="evidence" value="ECO:0007669"/>
    <property type="project" value="UniProtKB-KW"/>
</dbReference>
<name>A0A3M7PST6_BRAPC</name>
<evidence type="ECO:0000256" key="7">
    <source>
        <dbReference type="ARBA" id="ARBA00023224"/>
    </source>
</evidence>
<evidence type="ECO:0000256" key="5">
    <source>
        <dbReference type="ARBA" id="ARBA00023136"/>
    </source>
</evidence>
<evidence type="ECO:0000256" key="4">
    <source>
        <dbReference type="ARBA" id="ARBA00023040"/>
    </source>
</evidence>
<keyword evidence="11" id="KW-1185">Reference proteome</keyword>
<keyword evidence="3 8" id="KW-1133">Transmembrane helix</keyword>
<feature type="transmembrane region" description="Helical" evidence="8">
    <location>
        <begin position="239"/>
        <end position="264"/>
    </location>
</feature>
<evidence type="ECO:0000259" key="9">
    <source>
        <dbReference type="PROSITE" id="PS50262"/>
    </source>
</evidence>
<feature type="transmembrane region" description="Helical" evidence="8">
    <location>
        <begin position="30"/>
        <end position="54"/>
    </location>
</feature>
<dbReference type="Proteomes" id="UP000276133">
    <property type="component" value="Unassembled WGS sequence"/>
</dbReference>
<accession>A0A3M7PST6</accession>